<dbReference type="Proteomes" id="UP000648984">
    <property type="component" value="Unassembled WGS sequence"/>
</dbReference>
<evidence type="ECO:0000313" key="2">
    <source>
        <dbReference type="Proteomes" id="UP000648984"/>
    </source>
</evidence>
<reference evidence="1 2" key="1">
    <citation type="submission" date="2019-12" db="EMBL/GenBank/DDBJ databases">
        <title>Comparative genomics gives insights into the taxonomy of the Azoarcus-Aromatoleum group and reveals separate origins of nif in the plant-associated Azoarcus and non-plant-associated Aromatoleum sub-groups.</title>
        <authorList>
            <person name="Lafos M."/>
            <person name="Maluk M."/>
            <person name="Batista M."/>
            <person name="Junghare M."/>
            <person name="Carmona M."/>
            <person name="Faoro H."/>
            <person name="Cruz L.M."/>
            <person name="Battistoni F."/>
            <person name="De Souza E."/>
            <person name="Pedrosa F."/>
            <person name="Chen W.-M."/>
            <person name="Poole P.S."/>
            <person name="Dixon R.A."/>
            <person name="James E.K."/>
        </authorList>
    </citation>
    <scope>NUCLEOTIDE SEQUENCE [LARGE SCALE GENOMIC DNA]</scope>
    <source>
        <strain evidence="1 2">22Lin</strain>
    </source>
</reference>
<accession>A0ABX1QER5</accession>
<dbReference type="Pfam" id="PF14345">
    <property type="entry name" value="GDYXXLXY"/>
    <property type="match status" value="1"/>
</dbReference>
<keyword evidence="2" id="KW-1185">Reference proteome</keyword>
<gene>
    <name evidence="1" type="ORF">GPA25_13060</name>
</gene>
<evidence type="ECO:0008006" key="3">
    <source>
        <dbReference type="Google" id="ProtNLM"/>
    </source>
</evidence>
<dbReference type="RefSeq" id="WP_169260841.1">
    <property type="nucleotide sequence ID" value="NZ_WTVQ01000020.1"/>
</dbReference>
<sequence length="164" mass="17853">MSTRMIRAALIAAFVLVAGTALFAVRGNERMLESGRIVLVRLAPVDPRSLMQGDYMALAYAIDNEILRGEAHGGYAHLALDGEGRASLAALGDRLPDAPAQVAMKLRSRDGITSIGPNGFFFQEGRAADFARAQWGEFRVDSDGKALLTHLRSEDLQRLGENRR</sequence>
<evidence type="ECO:0000313" key="1">
    <source>
        <dbReference type="EMBL" id="NMG75689.1"/>
    </source>
</evidence>
<comment type="caution">
    <text evidence="1">The sequence shown here is derived from an EMBL/GenBank/DDBJ whole genome shotgun (WGS) entry which is preliminary data.</text>
</comment>
<proteinExistence type="predicted"/>
<dbReference type="EMBL" id="WTVQ01000020">
    <property type="protein sequence ID" value="NMG75689.1"/>
    <property type="molecule type" value="Genomic_DNA"/>
</dbReference>
<name>A0ABX1QER5_9RHOO</name>
<dbReference type="InterPro" id="IPR025833">
    <property type="entry name" value="GDYXXLXY"/>
</dbReference>
<protein>
    <recommendedName>
        <fullName evidence="3">GDYXXLXY domain-containing protein</fullName>
    </recommendedName>
</protein>
<organism evidence="1 2">
    <name type="scientific">Aromatoleum diolicum</name>
    <dbReference type="NCBI Taxonomy" id="75796"/>
    <lineage>
        <taxon>Bacteria</taxon>
        <taxon>Pseudomonadati</taxon>
        <taxon>Pseudomonadota</taxon>
        <taxon>Betaproteobacteria</taxon>
        <taxon>Rhodocyclales</taxon>
        <taxon>Rhodocyclaceae</taxon>
        <taxon>Aromatoleum</taxon>
    </lineage>
</organism>